<feature type="transmembrane region" description="Helical" evidence="11">
    <location>
        <begin position="268"/>
        <end position="287"/>
    </location>
</feature>
<keyword evidence="9 11" id="KW-1133">Transmembrane helix</keyword>
<dbReference type="SMART" id="SM00388">
    <property type="entry name" value="HisKA"/>
    <property type="match status" value="1"/>
</dbReference>
<evidence type="ECO:0000256" key="7">
    <source>
        <dbReference type="ARBA" id="ARBA00022692"/>
    </source>
</evidence>
<comment type="caution">
    <text evidence="13">The sequence shown here is derived from an EMBL/GenBank/DDBJ whole genome shotgun (WGS) entry which is preliminary data.</text>
</comment>
<dbReference type="PANTHER" id="PTHR43304">
    <property type="entry name" value="PHYTOCHROME-LIKE PROTEIN CPH1"/>
    <property type="match status" value="1"/>
</dbReference>
<dbReference type="CDD" id="cd12914">
    <property type="entry name" value="PDC1_DGC_like"/>
    <property type="match status" value="1"/>
</dbReference>
<keyword evidence="5" id="KW-0597">Phosphoprotein</keyword>
<evidence type="ECO:0000256" key="3">
    <source>
        <dbReference type="ARBA" id="ARBA00012438"/>
    </source>
</evidence>
<feature type="transmembrane region" description="Helical" evidence="11">
    <location>
        <begin position="20"/>
        <end position="38"/>
    </location>
</feature>
<evidence type="ECO:0000256" key="9">
    <source>
        <dbReference type="ARBA" id="ARBA00022989"/>
    </source>
</evidence>
<sequence length="566" mass="63297">MPVCPRDQTRPSITIRAGGPLFLGPLLLILGLLTYQCWTGYQAARREAQTTVINLADMLTLTIKSSLDRISTDLDVFASIIAKEHDFPLSIAAARNAEIEEHMRISLQGFEAVLNYRIFDAAGQSVLGIGRVDPRVKINVADRDWFQKLQNAPTRTFVLSEVLISKASGRLGVVFAHPIRDDAGRFLGSVNAYIDLDWFQTIIDALNIGDEGLVTLRHRELSRLLLRRPKVEAQLNESLTGLYQLHTSNLTRVEGEFESAIDHLRRLYAFRGMGSYPLTVVVAVSANDYLKPWYIQATVTAAIALLLSAIQIVIYRRLTQAYRQSLAQADELQAINVNLQRSNAELEEFAYIASHDLQSPLRNIASFSQLLHRRFKDQLGTEGAEFIDFIVSNTMRMSGLIQDLLTYARVSRQCAPPPPVSVNDVVNVVLTDLAQPISEAGANIDIASLPVIPINEHQLSSLFMNLLDNALKYRHPDRTPEITIAAEPTQNNMWLFSIADNGIGIAPEYWERIFSIFQRLHTVDRYEGTGIGLALCRRIVHRWGGTIWVTSVPDTGSTFFFTVPAQ</sequence>
<dbReference type="InterPro" id="IPR036890">
    <property type="entry name" value="HATPase_C_sf"/>
</dbReference>
<dbReference type="SUPFAM" id="SSF55874">
    <property type="entry name" value="ATPase domain of HSP90 chaperone/DNA topoisomerase II/histidine kinase"/>
    <property type="match status" value="1"/>
</dbReference>
<dbReference type="InterPro" id="IPR052162">
    <property type="entry name" value="Sensor_kinase/Photoreceptor"/>
</dbReference>
<evidence type="ECO:0000256" key="10">
    <source>
        <dbReference type="ARBA" id="ARBA00023136"/>
    </source>
</evidence>
<proteinExistence type="predicted"/>
<dbReference type="InterPro" id="IPR005467">
    <property type="entry name" value="His_kinase_dom"/>
</dbReference>
<evidence type="ECO:0000256" key="1">
    <source>
        <dbReference type="ARBA" id="ARBA00000085"/>
    </source>
</evidence>
<organism evidence="13 14">
    <name type="scientific">Magnetospirillum sulfuroxidans</name>
    <dbReference type="NCBI Taxonomy" id="611300"/>
    <lineage>
        <taxon>Bacteria</taxon>
        <taxon>Pseudomonadati</taxon>
        <taxon>Pseudomonadota</taxon>
        <taxon>Alphaproteobacteria</taxon>
        <taxon>Rhodospirillales</taxon>
        <taxon>Rhodospirillaceae</taxon>
        <taxon>Magnetospirillum</taxon>
    </lineage>
</organism>
<dbReference type="Pfam" id="PF02518">
    <property type="entry name" value="HATPase_c"/>
    <property type="match status" value="1"/>
</dbReference>
<keyword evidence="4" id="KW-1003">Cell membrane</keyword>
<dbReference type="InterPro" id="IPR003594">
    <property type="entry name" value="HATPase_dom"/>
</dbReference>
<dbReference type="CDD" id="cd00082">
    <property type="entry name" value="HisKA"/>
    <property type="match status" value="1"/>
</dbReference>
<dbReference type="CDD" id="cd12915">
    <property type="entry name" value="PDC2_DGC_like"/>
    <property type="match status" value="1"/>
</dbReference>
<dbReference type="EC" id="2.7.13.3" evidence="3"/>
<dbReference type="InterPro" id="IPR036097">
    <property type="entry name" value="HisK_dim/P_sf"/>
</dbReference>
<dbReference type="SMART" id="SM00387">
    <property type="entry name" value="HATPase_c"/>
    <property type="match status" value="1"/>
</dbReference>
<evidence type="ECO:0000256" key="11">
    <source>
        <dbReference type="SAM" id="Phobius"/>
    </source>
</evidence>
<dbReference type="InterPro" id="IPR004358">
    <property type="entry name" value="Sig_transdc_His_kin-like_C"/>
</dbReference>
<dbReference type="Pfam" id="PF00512">
    <property type="entry name" value="HisKA"/>
    <property type="match status" value="1"/>
</dbReference>
<feature type="domain" description="Histidine kinase" evidence="12">
    <location>
        <begin position="352"/>
        <end position="566"/>
    </location>
</feature>
<gene>
    <name evidence="13" type="ORF">KEC16_06640</name>
</gene>
<keyword evidence="8" id="KW-0418">Kinase</keyword>
<feature type="transmembrane region" description="Helical" evidence="11">
    <location>
        <begin position="293"/>
        <end position="315"/>
    </location>
</feature>
<evidence type="ECO:0000259" key="12">
    <source>
        <dbReference type="PROSITE" id="PS50109"/>
    </source>
</evidence>
<dbReference type="RefSeq" id="WP_211547092.1">
    <property type="nucleotide sequence ID" value="NZ_JAGTUF010000004.1"/>
</dbReference>
<evidence type="ECO:0000256" key="4">
    <source>
        <dbReference type="ARBA" id="ARBA00022475"/>
    </source>
</evidence>
<evidence type="ECO:0000313" key="13">
    <source>
        <dbReference type="EMBL" id="MBR9971385.1"/>
    </source>
</evidence>
<keyword evidence="10 11" id="KW-0472">Membrane</keyword>
<dbReference type="Proteomes" id="UP000680714">
    <property type="component" value="Unassembled WGS sequence"/>
</dbReference>
<keyword evidence="14" id="KW-1185">Reference proteome</keyword>
<comment type="subcellular location">
    <subcellularLocation>
        <location evidence="2">Cell membrane</location>
        <topology evidence="2">Multi-pass membrane protein</topology>
    </subcellularLocation>
</comment>
<dbReference type="Gene3D" id="3.30.565.10">
    <property type="entry name" value="Histidine kinase-like ATPase, C-terminal domain"/>
    <property type="match status" value="1"/>
</dbReference>
<evidence type="ECO:0000256" key="8">
    <source>
        <dbReference type="ARBA" id="ARBA00022777"/>
    </source>
</evidence>
<dbReference type="SUPFAM" id="SSF47384">
    <property type="entry name" value="Homodimeric domain of signal transducing histidine kinase"/>
    <property type="match status" value="1"/>
</dbReference>
<dbReference type="InterPro" id="IPR029151">
    <property type="entry name" value="Sensor-like_sf"/>
</dbReference>
<reference evidence="13 14" key="1">
    <citation type="submission" date="2021-04" db="EMBL/GenBank/DDBJ databases">
        <title>Magnetospirillum sulfuroxidans sp. nov., a facultative chemolithoautotrophic sulfur-oxidizing alphaproteobacterium isolated from freshwater sediment and proposals for Paramagetospirillum gen. nov., and Magnetospirillaceae fam. nov.</title>
        <authorList>
            <person name="Koziaeva V."/>
            <person name="Geelhoed J.S."/>
            <person name="Sorokin D.Y."/>
            <person name="Grouzdev D.S."/>
        </authorList>
    </citation>
    <scope>NUCLEOTIDE SEQUENCE [LARGE SCALE GENOMIC DNA]</scope>
    <source>
        <strain evidence="13 14">J10</strain>
    </source>
</reference>
<dbReference type="PROSITE" id="PS50109">
    <property type="entry name" value="HIS_KIN"/>
    <property type="match status" value="1"/>
</dbReference>
<comment type="catalytic activity">
    <reaction evidence="1">
        <text>ATP + protein L-histidine = ADP + protein N-phospho-L-histidine.</text>
        <dbReference type="EC" id="2.7.13.3"/>
    </reaction>
</comment>
<dbReference type="SUPFAM" id="SSF103190">
    <property type="entry name" value="Sensory domain-like"/>
    <property type="match status" value="1"/>
</dbReference>
<dbReference type="Pfam" id="PF02743">
    <property type="entry name" value="dCache_1"/>
    <property type="match status" value="1"/>
</dbReference>
<evidence type="ECO:0000256" key="6">
    <source>
        <dbReference type="ARBA" id="ARBA00022679"/>
    </source>
</evidence>
<evidence type="ECO:0000313" key="14">
    <source>
        <dbReference type="Proteomes" id="UP000680714"/>
    </source>
</evidence>
<accession>A0ABS5IAG8</accession>
<dbReference type="Gene3D" id="3.30.450.20">
    <property type="entry name" value="PAS domain"/>
    <property type="match status" value="2"/>
</dbReference>
<dbReference type="EMBL" id="JAGTUF010000004">
    <property type="protein sequence ID" value="MBR9971385.1"/>
    <property type="molecule type" value="Genomic_DNA"/>
</dbReference>
<protein>
    <recommendedName>
        <fullName evidence="3">histidine kinase</fullName>
        <ecNumber evidence="3">2.7.13.3</ecNumber>
    </recommendedName>
</protein>
<evidence type="ECO:0000256" key="2">
    <source>
        <dbReference type="ARBA" id="ARBA00004651"/>
    </source>
</evidence>
<dbReference type="PANTHER" id="PTHR43304:SF1">
    <property type="entry name" value="PAC DOMAIN-CONTAINING PROTEIN"/>
    <property type="match status" value="1"/>
</dbReference>
<keyword evidence="7 11" id="KW-0812">Transmembrane</keyword>
<dbReference type="InterPro" id="IPR003661">
    <property type="entry name" value="HisK_dim/P_dom"/>
</dbReference>
<name>A0ABS5IAG8_9PROT</name>
<evidence type="ECO:0000256" key="5">
    <source>
        <dbReference type="ARBA" id="ARBA00022553"/>
    </source>
</evidence>
<keyword evidence="6" id="KW-0808">Transferase</keyword>
<dbReference type="Gene3D" id="1.10.287.130">
    <property type="match status" value="1"/>
</dbReference>
<dbReference type="InterPro" id="IPR033479">
    <property type="entry name" value="dCache_1"/>
</dbReference>
<dbReference type="PRINTS" id="PR00344">
    <property type="entry name" value="BCTRLSENSOR"/>
</dbReference>